<keyword evidence="2" id="KW-1185">Reference proteome</keyword>
<dbReference type="Proteomes" id="UP001159427">
    <property type="component" value="Unassembled WGS sequence"/>
</dbReference>
<gene>
    <name evidence="1" type="ORF">PEVE_00023530</name>
</gene>
<organism evidence="1 2">
    <name type="scientific">Porites evermanni</name>
    <dbReference type="NCBI Taxonomy" id="104178"/>
    <lineage>
        <taxon>Eukaryota</taxon>
        <taxon>Metazoa</taxon>
        <taxon>Cnidaria</taxon>
        <taxon>Anthozoa</taxon>
        <taxon>Hexacorallia</taxon>
        <taxon>Scleractinia</taxon>
        <taxon>Fungiina</taxon>
        <taxon>Poritidae</taxon>
        <taxon>Porites</taxon>
    </lineage>
</organism>
<dbReference type="Gene3D" id="3.60.10.10">
    <property type="entry name" value="Endonuclease/exonuclease/phosphatase"/>
    <property type="match status" value="1"/>
</dbReference>
<reference evidence="1 2" key="1">
    <citation type="submission" date="2022-05" db="EMBL/GenBank/DDBJ databases">
        <authorList>
            <consortium name="Genoscope - CEA"/>
            <person name="William W."/>
        </authorList>
    </citation>
    <scope>NUCLEOTIDE SEQUENCE [LARGE SCALE GENOMIC DNA]</scope>
</reference>
<accession>A0ABN8M4T2</accession>
<evidence type="ECO:0000313" key="2">
    <source>
        <dbReference type="Proteomes" id="UP001159427"/>
    </source>
</evidence>
<comment type="caution">
    <text evidence="1">The sequence shown here is derived from an EMBL/GenBank/DDBJ whole genome shotgun (WGS) entry which is preliminary data.</text>
</comment>
<dbReference type="InterPro" id="IPR036691">
    <property type="entry name" value="Endo/exonu/phosph_ase_sf"/>
</dbReference>
<sequence>FNVSDANIIESLFVEIFIARHKNRVIGVIYRPPSENTLEFIEKIISGVTKGNKHCYITGDFNLDVLKHESHSVTAQFIESLFCFWFSASDYKTHKNYSTFHDAYRQHFYEQYYSILIKWFDHK</sequence>
<dbReference type="EMBL" id="CALNXI010000312">
    <property type="protein sequence ID" value="CAH3024634.1"/>
    <property type="molecule type" value="Genomic_DNA"/>
</dbReference>
<feature type="non-terminal residue" evidence="1">
    <location>
        <position position="1"/>
    </location>
</feature>
<evidence type="ECO:0000313" key="1">
    <source>
        <dbReference type="EMBL" id="CAH3024634.1"/>
    </source>
</evidence>
<proteinExistence type="predicted"/>
<name>A0ABN8M4T2_9CNID</name>
<protein>
    <submittedName>
        <fullName evidence="1">Uncharacterized protein</fullName>
    </submittedName>
</protein>